<dbReference type="STRING" id="308853.SAMN05421752_108154"/>
<keyword evidence="5" id="KW-0808">Transferase</keyword>
<dbReference type="InterPro" id="IPR027417">
    <property type="entry name" value="P-loop_NTPase"/>
</dbReference>
<dbReference type="Pfam" id="PF13238">
    <property type="entry name" value="AAA_18"/>
    <property type="match status" value="1"/>
</dbReference>
<evidence type="ECO:0000313" key="6">
    <source>
        <dbReference type="Proteomes" id="UP000185936"/>
    </source>
</evidence>
<evidence type="ECO:0000256" key="2">
    <source>
        <dbReference type="ARBA" id="ARBA00022840"/>
    </source>
</evidence>
<dbReference type="EMBL" id="FTNR01000008">
    <property type="protein sequence ID" value="SIS04431.1"/>
    <property type="molecule type" value="Genomic_DNA"/>
</dbReference>
<dbReference type="Proteomes" id="UP000185936">
    <property type="component" value="Unassembled WGS sequence"/>
</dbReference>
<keyword evidence="5" id="KW-0418">Kinase</keyword>
<protein>
    <submittedName>
        <fullName evidence="5">2-phosphoglycerate kinase</fullName>
    </submittedName>
</protein>
<dbReference type="GO" id="GO:0016301">
    <property type="term" value="F:kinase activity"/>
    <property type="evidence" value="ECO:0007669"/>
    <property type="project" value="UniProtKB-KW"/>
</dbReference>
<name>A0A1N7FVT5_9EURY</name>
<dbReference type="Gene3D" id="3.40.50.300">
    <property type="entry name" value="P-loop containing nucleotide triphosphate hydrolases"/>
    <property type="match status" value="1"/>
</dbReference>
<evidence type="ECO:0000256" key="3">
    <source>
        <dbReference type="PROSITE-ProRule" id="PRU00492"/>
    </source>
</evidence>
<dbReference type="PROSITE" id="PS51161">
    <property type="entry name" value="ATP_CONE"/>
    <property type="match status" value="1"/>
</dbReference>
<evidence type="ECO:0000256" key="1">
    <source>
        <dbReference type="ARBA" id="ARBA00022741"/>
    </source>
</evidence>
<keyword evidence="2 3" id="KW-0067">ATP-binding</keyword>
<sequence>MTDVRKDGNRHPFSKGILATSLAITGLPLEKRYEIVREIDRELDRVEVVHSREIQQQVQRKLQERGLQRAEKFYRVTRQLSGLEKPLFILLGGTAGIGKSTLAVELAHRLDINRIIETDTVREIMRNMVSTELVPSLYRSSFNTDETVKADLVDDPLIYGFNQQVNVVSTGVKPVIDRGVEEGVNSIVDGVHVVPGYLGMADRDDCHTFQYVLEVPDKTEHARRFQSRANTSNRNAERYLENIEDIRTLQEYIVEEGKRNGATIIANENMEQTIEEIMDDVTTELGPMVASQA</sequence>
<dbReference type="InterPro" id="IPR005144">
    <property type="entry name" value="ATP-cone_dom"/>
</dbReference>
<evidence type="ECO:0000313" key="5">
    <source>
        <dbReference type="EMBL" id="SIS04431.1"/>
    </source>
</evidence>
<accession>A0A1N7FVT5</accession>
<dbReference type="GO" id="GO:0005524">
    <property type="term" value="F:ATP binding"/>
    <property type="evidence" value="ECO:0007669"/>
    <property type="project" value="UniProtKB-UniRule"/>
</dbReference>
<dbReference type="SUPFAM" id="SSF52540">
    <property type="entry name" value="P-loop containing nucleoside triphosphate hydrolases"/>
    <property type="match status" value="1"/>
</dbReference>
<dbReference type="PANTHER" id="PTHR33477:SF3">
    <property type="entry name" value="P-LOOP NTPASE DOMAIN-CONTAINING PROTEIN LPA1 HOMOLOG 1"/>
    <property type="match status" value="1"/>
</dbReference>
<keyword evidence="6" id="KW-1185">Reference proteome</keyword>
<dbReference type="OrthoDB" id="358692at2157"/>
<proteinExistence type="predicted"/>
<dbReference type="PANTHER" id="PTHR33477">
    <property type="entry name" value="P-LOOP NTPASE DOMAIN-CONTAINING PROTEIN LPA1 HOMOLOG 1"/>
    <property type="match status" value="1"/>
</dbReference>
<feature type="domain" description="ATP-cone" evidence="4">
    <location>
        <begin position="1"/>
        <end position="85"/>
    </location>
</feature>
<dbReference type="RefSeq" id="WP_076609542.1">
    <property type="nucleotide sequence ID" value="NZ_FTNR01000008.1"/>
</dbReference>
<evidence type="ECO:0000259" key="4">
    <source>
        <dbReference type="PROSITE" id="PS51161"/>
    </source>
</evidence>
<organism evidence="5 6">
    <name type="scientific">Natronorubrum thiooxidans</name>
    <dbReference type="NCBI Taxonomy" id="308853"/>
    <lineage>
        <taxon>Archaea</taxon>
        <taxon>Methanobacteriati</taxon>
        <taxon>Methanobacteriota</taxon>
        <taxon>Stenosarchaea group</taxon>
        <taxon>Halobacteria</taxon>
        <taxon>Halobacteriales</taxon>
        <taxon>Natrialbaceae</taxon>
        <taxon>Natronorubrum</taxon>
    </lineage>
</organism>
<keyword evidence="1 3" id="KW-0547">Nucleotide-binding</keyword>
<dbReference type="AlphaFoldDB" id="A0A1N7FVT5"/>
<gene>
    <name evidence="5" type="ORF">SAMN05421752_108154</name>
</gene>
<reference evidence="6" key="1">
    <citation type="submission" date="2017-01" db="EMBL/GenBank/DDBJ databases">
        <authorList>
            <person name="Varghese N."/>
            <person name="Submissions S."/>
        </authorList>
    </citation>
    <scope>NUCLEOTIDE SEQUENCE [LARGE SCALE GENOMIC DNA]</scope>
    <source>
        <strain evidence="6">type strain: HArc-</strain>
    </source>
</reference>